<protein>
    <submittedName>
        <fullName evidence="1">HAD family phosphatase</fullName>
    </submittedName>
</protein>
<accession>A0A8J7KCY5</accession>
<dbReference type="GO" id="GO:0000287">
    <property type="term" value="F:magnesium ion binding"/>
    <property type="evidence" value="ECO:0007669"/>
    <property type="project" value="TreeGrafter"/>
</dbReference>
<name>A0A8J7KCY5_9BACL</name>
<reference evidence="1" key="1">
    <citation type="submission" date="2020-11" db="EMBL/GenBank/DDBJ databases">
        <title>Multidrug resistant novel bacterium Savagea serpentis sp. nov., isolated from the scats of a vine snake (Ahaetulla nasuta).</title>
        <authorList>
            <person name="Venkata Ramana V."/>
            <person name="Vikas Patil S."/>
            <person name="Yogita Lugani V."/>
        </authorList>
    </citation>
    <scope>NUCLEOTIDE SEQUENCE</scope>
    <source>
        <strain evidence="1">SN6</strain>
    </source>
</reference>
<dbReference type="SFLD" id="SFLDG01140">
    <property type="entry name" value="C2.B:_Phosphomannomutase_and_P"/>
    <property type="match status" value="1"/>
</dbReference>
<evidence type="ECO:0000313" key="2">
    <source>
        <dbReference type="Proteomes" id="UP000622653"/>
    </source>
</evidence>
<evidence type="ECO:0000313" key="1">
    <source>
        <dbReference type="EMBL" id="MBF4502012.1"/>
    </source>
</evidence>
<dbReference type="GO" id="GO:0016791">
    <property type="term" value="F:phosphatase activity"/>
    <property type="evidence" value="ECO:0007669"/>
    <property type="project" value="TreeGrafter"/>
</dbReference>
<sequence length="268" mass="30045">MDKHLIVLDLDGTLLTSEKVISPYTKIQLELAMAAGHEVMIATGRPFRASVLYYNELRLSTPIVNFNGAYVHHPLIPEWEVRHTPLPLEKVHNLLDIAERHGVKNIVAEVKDDVYIEQYDSDLMPIFNFGEPHMVHGSIRESLATGATSLLLQANGSDVESLRQAVMAEHVDALYYHEWGPPFHILELVNKEVNKAYGIQPITEVYNIPQERVIAFGDESNDLEMIDYAGVGVAMGNAIDDLKKIANVITDTNDEDGIGKFLKDYLQL</sequence>
<dbReference type="Gene3D" id="3.30.1240.10">
    <property type="match status" value="1"/>
</dbReference>
<dbReference type="RefSeq" id="WP_194563498.1">
    <property type="nucleotide sequence ID" value="NZ_JADKPV010000007.1"/>
</dbReference>
<dbReference type="InterPro" id="IPR000150">
    <property type="entry name" value="Cof"/>
</dbReference>
<dbReference type="InterPro" id="IPR023214">
    <property type="entry name" value="HAD_sf"/>
</dbReference>
<comment type="caution">
    <text evidence="1">The sequence shown here is derived from an EMBL/GenBank/DDBJ whole genome shotgun (WGS) entry which is preliminary data.</text>
</comment>
<dbReference type="PANTHER" id="PTHR10000">
    <property type="entry name" value="PHOSPHOSERINE PHOSPHATASE"/>
    <property type="match status" value="1"/>
</dbReference>
<dbReference type="EMBL" id="JADKPV010000007">
    <property type="protein sequence ID" value="MBF4502012.1"/>
    <property type="molecule type" value="Genomic_DNA"/>
</dbReference>
<dbReference type="GO" id="GO:0005829">
    <property type="term" value="C:cytosol"/>
    <property type="evidence" value="ECO:0007669"/>
    <property type="project" value="TreeGrafter"/>
</dbReference>
<organism evidence="1 2">
    <name type="scientific">Savagea serpentis</name>
    <dbReference type="NCBI Taxonomy" id="2785297"/>
    <lineage>
        <taxon>Bacteria</taxon>
        <taxon>Bacillati</taxon>
        <taxon>Bacillota</taxon>
        <taxon>Bacilli</taxon>
        <taxon>Bacillales</taxon>
        <taxon>Caryophanaceae</taxon>
        <taxon>Savagea</taxon>
    </lineage>
</organism>
<dbReference type="Proteomes" id="UP000622653">
    <property type="component" value="Unassembled WGS sequence"/>
</dbReference>
<dbReference type="PROSITE" id="PS01228">
    <property type="entry name" value="COF_1"/>
    <property type="match status" value="1"/>
</dbReference>
<gene>
    <name evidence="1" type="ORF">IRY55_11655</name>
</gene>
<dbReference type="SUPFAM" id="SSF56784">
    <property type="entry name" value="HAD-like"/>
    <property type="match status" value="1"/>
</dbReference>
<dbReference type="CDD" id="cd07516">
    <property type="entry name" value="HAD_Pase"/>
    <property type="match status" value="1"/>
</dbReference>
<dbReference type="Pfam" id="PF08282">
    <property type="entry name" value="Hydrolase_3"/>
    <property type="match status" value="1"/>
</dbReference>
<dbReference type="InterPro" id="IPR036412">
    <property type="entry name" value="HAD-like_sf"/>
</dbReference>
<proteinExistence type="predicted"/>
<dbReference type="AlphaFoldDB" id="A0A8J7KCY5"/>
<dbReference type="PANTHER" id="PTHR10000:SF23">
    <property type="entry name" value="5-AMINO-6-(5-PHOSPHO-D-RIBITYLAMINO)URACIL PHOSPHATASE YITU"/>
    <property type="match status" value="1"/>
</dbReference>
<keyword evidence="2" id="KW-1185">Reference proteome</keyword>
<dbReference type="NCBIfam" id="TIGR00099">
    <property type="entry name" value="Cof-subfamily"/>
    <property type="match status" value="1"/>
</dbReference>
<dbReference type="Gene3D" id="3.40.50.1000">
    <property type="entry name" value="HAD superfamily/HAD-like"/>
    <property type="match status" value="1"/>
</dbReference>
<dbReference type="SFLD" id="SFLDS00003">
    <property type="entry name" value="Haloacid_Dehalogenase"/>
    <property type="match status" value="1"/>
</dbReference>